<dbReference type="EMBL" id="CACRXK020008135">
    <property type="protein sequence ID" value="CAB4014065.1"/>
    <property type="molecule type" value="Genomic_DNA"/>
</dbReference>
<dbReference type="OrthoDB" id="6376214at2759"/>
<accession>A0A7D9ISS8</accession>
<dbReference type="Proteomes" id="UP001152795">
    <property type="component" value="Unassembled WGS sequence"/>
</dbReference>
<dbReference type="Pfam" id="PF17791">
    <property type="entry name" value="MG3"/>
    <property type="match status" value="1"/>
</dbReference>
<proteinExistence type="predicted"/>
<dbReference type="InterPro" id="IPR050473">
    <property type="entry name" value="A2M/Complement_sys"/>
</dbReference>
<organism evidence="1 2">
    <name type="scientific">Paramuricea clavata</name>
    <name type="common">Red gorgonian</name>
    <name type="synonym">Violescent sea-whip</name>
    <dbReference type="NCBI Taxonomy" id="317549"/>
    <lineage>
        <taxon>Eukaryota</taxon>
        <taxon>Metazoa</taxon>
        <taxon>Cnidaria</taxon>
        <taxon>Anthozoa</taxon>
        <taxon>Octocorallia</taxon>
        <taxon>Malacalcyonacea</taxon>
        <taxon>Plexauridae</taxon>
        <taxon>Paramuricea</taxon>
    </lineage>
</organism>
<dbReference type="InterPro" id="IPR041555">
    <property type="entry name" value="MG3"/>
</dbReference>
<name>A0A7D9ISS8_PARCT</name>
<dbReference type="AlphaFoldDB" id="A0A7D9ISS8"/>
<evidence type="ECO:0000313" key="1">
    <source>
        <dbReference type="EMBL" id="CAB4014065.1"/>
    </source>
</evidence>
<dbReference type="Gene3D" id="2.60.40.1940">
    <property type="match status" value="1"/>
</dbReference>
<evidence type="ECO:0000313" key="2">
    <source>
        <dbReference type="Proteomes" id="UP001152795"/>
    </source>
</evidence>
<gene>
    <name evidence="1" type="ORF">PACLA_8A032761</name>
</gene>
<dbReference type="PANTHER" id="PTHR11412:SF171">
    <property type="entry name" value="PREGNANCY ZONE PROTEIN-LIKE PROTEIN"/>
    <property type="match status" value="1"/>
</dbReference>
<comment type="caution">
    <text evidence="1">The sequence shown here is derived from an EMBL/GenBank/DDBJ whole genome shotgun (WGS) entry which is preliminary data.</text>
</comment>
<dbReference type="PANTHER" id="PTHR11412">
    <property type="entry name" value="MACROGLOBULIN / COMPLEMENT"/>
    <property type="match status" value="1"/>
</dbReference>
<dbReference type="Gene3D" id="2.60.40.1930">
    <property type="match status" value="1"/>
</dbReference>
<protein>
    <submittedName>
        <fullName evidence="1">Uncharacterized protein</fullName>
    </submittedName>
</protein>
<reference evidence="1" key="1">
    <citation type="submission" date="2020-04" db="EMBL/GenBank/DDBJ databases">
        <authorList>
            <person name="Alioto T."/>
            <person name="Alioto T."/>
            <person name="Gomez Garrido J."/>
        </authorList>
    </citation>
    <scope>NUCLEOTIDE SEQUENCE</scope>
    <source>
        <strain evidence="1">A484AB</strain>
    </source>
</reference>
<sequence length="241" mass="27409">MMQWKDVELQDGIASLDLQLSKEPVLGKWLIKATIEGKTVTKNIEIDKYTLPKFQLDVEPPSYLALDQREIPVSICARYTYGKLVTGRLEITLCLTKNGRSRKKRISCLKEIKNVTGCLEVNARELIEHRRNNFNFHLQIHATFTETSTGIKLKETARSPNVVRRSKTMTFVDVPQNFKPGLPIAFKGSAAYTIRRIIEFIQLPANQSIRLLIGPAWSKNTIAAYQACSSYEIVEVNIKIK</sequence>
<keyword evidence="2" id="KW-1185">Reference proteome</keyword>